<organism evidence="4 5">
    <name type="scientific">Streptococcus gordonii</name>
    <dbReference type="NCBI Taxonomy" id="1302"/>
    <lineage>
        <taxon>Bacteria</taxon>
        <taxon>Bacillati</taxon>
        <taxon>Bacillota</taxon>
        <taxon>Bacilli</taxon>
        <taxon>Lactobacillales</taxon>
        <taxon>Streptococcaceae</taxon>
        <taxon>Streptococcus</taxon>
    </lineage>
</organism>
<comment type="caution">
    <text evidence="4">The sequence shown here is derived from an EMBL/GenBank/DDBJ whole genome shotgun (WGS) entry which is preliminary data.</text>
</comment>
<dbReference type="Pfam" id="PF20990">
    <property type="entry name" value="DUF2207_C"/>
    <property type="match status" value="1"/>
</dbReference>
<evidence type="ECO:0000313" key="5">
    <source>
        <dbReference type="Proteomes" id="UP000033658"/>
    </source>
</evidence>
<feature type="transmembrane region" description="Helical" evidence="1">
    <location>
        <begin position="279"/>
        <end position="300"/>
    </location>
</feature>
<name>A0AAW3H8V4_STRGN</name>
<dbReference type="InterPro" id="IPR018702">
    <property type="entry name" value="DUF2207"/>
</dbReference>
<feature type="domain" description="DUF2207" evidence="2">
    <location>
        <begin position="59"/>
        <end position="240"/>
    </location>
</feature>
<feature type="transmembrane region" description="Helical" evidence="1">
    <location>
        <begin position="511"/>
        <end position="532"/>
    </location>
</feature>
<dbReference type="Pfam" id="PF09972">
    <property type="entry name" value="DUF2207"/>
    <property type="match status" value="1"/>
</dbReference>
<evidence type="ECO:0000313" key="4">
    <source>
        <dbReference type="EMBL" id="KJQ59266.1"/>
    </source>
</evidence>
<feature type="domain" description="Predicted membrane protein YciQ-like C-terminal" evidence="3">
    <location>
        <begin position="319"/>
        <end position="595"/>
    </location>
</feature>
<keyword evidence="1" id="KW-0472">Membrane</keyword>
<accession>A0AAW3H8V4</accession>
<evidence type="ECO:0000256" key="1">
    <source>
        <dbReference type="SAM" id="Phobius"/>
    </source>
</evidence>
<evidence type="ECO:0000259" key="2">
    <source>
        <dbReference type="Pfam" id="PF09972"/>
    </source>
</evidence>
<dbReference type="EMBL" id="JYGL01000001">
    <property type="protein sequence ID" value="KJQ59266.1"/>
    <property type="molecule type" value="Genomic_DNA"/>
</dbReference>
<dbReference type="InterPro" id="IPR048389">
    <property type="entry name" value="YciQ-like_C"/>
</dbReference>
<protein>
    <recommendedName>
        <fullName evidence="6">DUF2207 domain-containing protein</fullName>
    </recommendedName>
</protein>
<feature type="transmembrane region" description="Helical" evidence="1">
    <location>
        <begin position="33"/>
        <end position="51"/>
    </location>
</feature>
<proteinExistence type="predicted"/>
<gene>
    <name evidence="4" type="ORF">TZ86_01117</name>
</gene>
<keyword evidence="1" id="KW-0812">Transmembrane</keyword>
<dbReference type="AlphaFoldDB" id="A0AAW3H8V4"/>
<feature type="transmembrane region" description="Helical" evidence="1">
    <location>
        <begin position="486"/>
        <end position="505"/>
    </location>
</feature>
<evidence type="ECO:0008006" key="6">
    <source>
        <dbReference type="Google" id="ProtNLM"/>
    </source>
</evidence>
<keyword evidence="1" id="KW-1133">Transmembrane helix</keyword>
<evidence type="ECO:0000259" key="3">
    <source>
        <dbReference type="Pfam" id="PF20990"/>
    </source>
</evidence>
<reference evidence="4 5" key="1">
    <citation type="submission" date="2015-02" db="EMBL/GenBank/DDBJ databases">
        <title>Evolution of amylase-binding proteins of oral streptococcal species.</title>
        <authorList>
            <person name="Haase E.M."/>
        </authorList>
    </citation>
    <scope>NUCLEOTIDE SEQUENCE [LARGE SCALE GENOMIC DNA]</scope>
    <source>
        <strain evidence="4 5">G9B</strain>
    </source>
</reference>
<dbReference type="Proteomes" id="UP000033658">
    <property type="component" value="Unassembled WGS sequence"/>
</dbReference>
<sequence length="667" mass="76057">MAGYFLYIEEASEGSASDDFEGIEWRKYVKKRLLFIISILFLVTLLIPFRGKAAEIDSRIEQYNGRLEIHQDNTATFIEEVTYVYDDPYNGQYITLGQAGKVPSNFEIESNPLVEIETNGKTKEPQSIEEVPLEDGKKLKIYNSGNSGDRVKIKITWQLKNLLFLYPDVAELNWIPISDWEVGMDHISFVVTSQPDSSALLVAHTGFFKKDPEVKRIENGFEVTLDSLGAKHHFELHGIWDRSLFSQSLTNDGGITNRRAGFEKQEQDIVRKTVFYQNLVYKILPVVFLVIFVISIYYLIRYFKVTRQKTSFSDQARLYEVPQDLPPMLVALNIYDVDIEKVGPVQGKKGRLLFSNLIQATLLDLVDRGNLKYVTEGQSHRLEIVHYEGMAGFELTFVEMVFGDKSSVEPDTMFSAYQIDKKILKGVKDKDDEAEVRKEGSDKRYRFIKDLRKLSNNIKEEEQRLGLHPHFRSLNKEEEKMRNRGCLLYLLVFLLLMFSLIGFGFLFREFFWQYSLGFLLVLIIGIPLNAFVTKRSDNLLNEDYIDEVVEWRSFANMLRDIAKFDKTEVEGVILWNRLLVYATLFGYAKRVSKVMKVQDIHLENEELERFVLTDQSLHFAGGVNLLNSYVQTASSASTFSISSGSDSGGFDGGGFSGGGGGGGGGSF</sequence>